<dbReference type="Pfam" id="PF01844">
    <property type="entry name" value="HNH"/>
    <property type="match status" value="1"/>
</dbReference>
<feature type="region of interest" description="Disordered" evidence="1">
    <location>
        <begin position="378"/>
        <end position="411"/>
    </location>
</feature>
<feature type="domain" description="HNH nuclease" evidence="2">
    <location>
        <begin position="517"/>
        <end position="569"/>
    </location>
</feature>
<dbReference type="RefSeq" id="WP_310175035.1">
    <property type="nucleotide sequence ID" value="NZ_BAABHE010000002.1"/>
</dbReference>
<keyword evidence="4" id="KW-1185">Reference proteome</keyword>
<feature type="region of interest" description="Disordered" evidence="1">
    <location>
        <begin position="1"/>
        <end position="26"/>
    </location>
</feature>
<dbReference type="CDD" id="cd00085">
    <property type="entry name" value="HNHc"/>
    <property type="match status" value="1"/>
</dbReference>
<dbReference type="EMBL" id="JAVDYJ010000001">
    <property type="protein sequence ID" value="MDR7348134.1"/>
    <property type="molecule type" value="Genomic_DNA"/>
</dbReference>
<sequence>MTQPLATPATAQSADAQPATDTSEPSATQGLFAAHDANVQKLRARYGAELSGMNGGELLALQSLIAEQLAATSDQQLIETATDDEAALSLADVSRIAEENHRRFYNFQCRLALLLEGWFETIEARGARLAQQGKEPFKNAKDFIARLVGIDIKEVERRLRIATANPTKPGASKMRAAKIEKAMAQGKIDPSSANYIIDRLRSIRAASKRAGATDTQADQLVATKEGELLAKALHAGPDEVRKFADRIKRSTNRQFTKPGTRLTPKQRQYEEGLRFVAPLGDNHVRLDWVMTRWQYRHVLERLRQHINNLRAEVSRINDPPSESEPRKSGAERITPADDELEIPLLYDDRTAAQRWSHFLLDILETGIVLTSSPVGQAQEALDQHASDNNELASSPTGPLDQPHEEINPANIAPSGAVIPGLGRLVNVAPSVTVGLQYADLAGDYLDFGSENPNVQAEIAALVEGRKPFPELYDYDTMDLDWATLRMMSCNASIIPAVLNSKGEPLDVGRAQRAFPASIRRAVILPDGGCAYPGCNMPHIYSEIHHIRHWQNNGPTSLENAVMLCRYHHTVIHQTDVLVRTSEQHFPEFLLNPTTAEAIWVRNHMHRG</sequence>
<evidence type="ECO:0000256" key="1">
    <source>
        <dbReference type="SAM" id="MobiDB-lite"/>
    </source>
</evidence>
<name>A0ABU2B3F3_9MICC</name>
<evidence type="ECO:0000259" key="2">
    <source>
        <dbReference type="SMART" id="SM00507"/>
    </source>
</evidence>
<feature type="region of interest" description="Disordered" evidence="1">
    <location>
        <begin position="313"/>
        <end position="335"/>
    </location>
</feature>
<protein>
    <recommendedName>
        <fullName evidence="2">HNH nuclease domain-containing protein</fullName>
    </recommendedName>
</protein>
<reference evidence="3 4" key="1">
    <citation type="submission" date="2023-07" db="EMBL/GenBank/DDBJ databases">
        <title>Sequencing the genomes of 1000 actinobacteria strains.</title>
        <authorList>
            <person name="Klenk H.-P."/>
        </authorList>
    </citation>
    <scope>NUCLEOTIDE SEQUENCE [LARGE SCALE GENOMIC DNA]</scope>
    <source>
        <strain evidence="3 4">DSM 22966</strain>
    </source>
</reference>
<organism evidence="3 4">
    <name type="scientific">Enteractinococcus fodinae</name>
    <dbReference type="NCBI Taxonomy" id="684663"/>
    <lineage>
        <taxon>Bacteria</taxon>
        <taxon>Bacillati</taxon>
        <taxon>Actinomycetota</taxon>
        <taxon>Actinomycetes</taxon>
        <taxon>Micrococcales</taxon>
        <taxon>Micrococcaceae</taxon>
    </lineage>
</organism>
<accession>A0ABU2B3F3</accession>
<dbReference type="InterPro" id="IPR002711">
    <property type="entry name" value="HNH"/>
</dbReference>
<evidence type="ECO:0000313" key="4">
    <source>
        <dbReference type="Proteomes" id="UP001183794"/>
    </source>
</evidence>
<comment type="caution">
    <text evidence="3">The sequence shown here is derived from an EMBL/GenBank/DDBJ whole genome shotgun (WGS) entry which is preliminary data.</text>
</comment>
<dbReference type="Proteomes" id="UP001183794">
    <property type="component" value="Unassembled WGS sequence"/>
</dbReference>
<proteinExistence type="predicted"/>
<dbReference type="Gene3D" id="1.10.30.50">
    <property type="match status" value="1"/>
</dbReference>
<dbReference type="InterPro" id="IPR003615">
    <property type="entry name" value="HNH_nuc"/>
</dbReference>
<gene>
    <name evidence="3" type="ORF">J2S62_002391</name>
</gene>
<evidence type="ECO:0000313" key="3">
    <source>
        <dbReference type="EMBL" id="MDR7348134.1"/>
    </source>
</evidence>
<dbReference type="SMART" id="SM00507">
    <property type="entry name" value="HNHc"/>
    <property type="match status" value="1"/>
</dbReference>